<dbReference type="STRING" id="1855823.MCCS_13130"/>
<evidence type="ECO:0000313" key="2">
    <source>
        <dbReference type="Proteomes" id="UP000194154"/>
    </source>
</evidence>
<dbReference type="AlphaFoldDB" id="A0A1W7AC01"/>
<proteinExistence type="predicted"/>
<name>A0A1W7AC01_9STAP</name>
<reference evidence="1 2" key="1">
    <citation type="journal article" date="2017" name="Int. J. Syst. Evol. Microbiol.">
        <title>Macrococcus canis sp. nov., a skin bacterium associated with infections in dogs.</title>
        <authorList>
            <person name="Gobeli Brawand S."/>
            <person name="Cotting K."/>
            <person name="Gomez-Sanz E."/>
            <person name="Collaud A."/>
            <person name="Thomann A."/>
            <person name="Brodard I."/>
            <person name="Rodriguez-Campos S."/>
            <person name="Strauss C."/>
            <person name="Perreten V."/>
        </authorList>
    </citation>
    <scope>NUCLEOTIDE SEQUENCE [LARGE SCALE GENOMIC DNA]</scope>
    <source>
        <strain evidence="1 2">KM45013</strain>
    </source>
</reference>
<dbReference type="Pfam" id="PF10966">
    <property type="entry name" value="DUF2768"/>
    <property type="match status" value="1"/>
</dbReference>
<dbReference type="RefSeq" id="WP_086042591.1">
    <property type="nucleotide sequence ID" value="NZ_CP021059.1"/>
</dbReference>
<dbReference type="KEGG" id="mcak:MCCS_13130"/>
<protein>
    <submittedName>
        <fullName evidence="1">Uncharacterized protein</fullName>
    </submittedName>
</protein>
<gene>
    <name evidence="1" type="ORF">MCCS_13130</name>
</gene>
<sequence length="68" mass="7633">MFNISRMDLMWVSFYSLGLMLLAMILIYLARFKISNKPLNMVVTFLAYAALLISALLMFVVLGGSSHA</sequence>
<keyword evidence="2" id="KW-1185">Reference proteome</keyword>
<organism evidence="1 2">
    <name type="scientific">Macrococcoides canis</name>
    <dbReference type="NCBI Taxonomy" id="1855823"/>
    <lineage>
        <taxon>Bacteria</taxon>
        <taxon>Bacillati</taxon>
        <taxon>Bacillota</taxon>
        <taxon>Bacilli</taxon>
        <taxon>Bacillales</taxon>
        <taxon>Staphylococcaceae</taxon>
        <taxon>Macrococcoides</taxon>
    </lineage>
</organism>
<accession>A0A1W7AC01</accession>
<dbReference type="Proteomes" id="UP000194154">
    <property type="component" value="Chromosome"/>
</dbReference>
<dbReference type="InterPro" id="IPR020076">
    <property type="entry name" value="DUF2768"/>
</dbReference>
<dbReference type="GeneID" id="35295437"/>
<evidence type="ECO:0000313" key="1">
    <source>
        <dbReference type="EMBL" id="ARQ06956.1"/>
    </source>
</evidence>
<dbReference type="EMBL" id="CP021059">
    <property type="protein sequence ID" value="ARQ06956.1"/>
    <property type="molecule type" value="Genomic_DNA"/>
</dbReference>